<dbReference type="EMBL" id="HBKR01010110">
    <property type="protein sequence ID" value="CAE2294702.1"/>
    <property type="molecule type" value="Transcribed_RNA"/>
</dbReference>
<feature type="binding site" evidence="5">
    <location>
        <position position="190"/>
    </location>
    <ligand>
        <name>ATP</name>
        <dbReference type="ChEBI" id="CHEBI:30616"/>
    </ligand>
</feature>
<dbReference type="InterPro" id="IPR001245">
    <property type="entry name" value="Ser-Thr/Tyr_kinase_cat_dom"/>
</dbReference>
<dbReference type="Gene3D" id="3.30.200.20">
    <property type="entry name" value="Phosphorylase Kinase, domain 1"/>
    <property type="match status" value="1"/>
</dbReference>
<evidence type="ECO:0000256" key="2">
    <source>
        <dbReference type="ARBA" id="ARBA00022741"/>
    </source>
</evidence>
<evidence type="ECO:0000259" key="7">
    <source>
        <dbReference type="PROSITE" id="PS50003"/>
    </source>
</evidence>
<feature type="domain" description="PH" evidence="7">
    <location>
        <begin position="769"/>
        <end position="907"/>
    </location>
</feature>
<feature type="domain" description="Protein kinase" evidence="8">
    <location>
        <begin position="163"/>
        <end position="616"/>
    </location>
</feature>
<dbReference type="SMART" id="SM00233">
    <property type="entry name" value="PH"/>
    <property type="match status" value="1"/>
</dbReference>
<dbReference type="PROSITE" id="PS50011">
    <property type="entry name" value="PROTEIN_KINASE_DOM"/>
    <property type="match status" value="1"/>
</dbReference>
<keyword evidence="1" id="KW-0723">Serine/threonine-protein kinase</keyword>
<proteinExistence type="predicted"/>
<accession>A0A7S4KGZ7</accession>
<dbReference type="GO" id="GO:0005524">
    <property type="term" value="F:ATP binding"/>
    <property type="evidence" value="ECO:0007669"/>
    <property type="project" value="UniProtKB-UniRule"/>
</dbReference>
<keyword evidence="2 5" id="KW-0547">Nucleotide-binding</keyword>
<dbReference type="PROSITE" id="PS50003">
    <property type="entry name" value="PH_DOMAIN"/>
    <property type="match status" value="1"/>
</dbReference>
<feature type="compositionally biased region" description="Polar residues" evidence="6">
    <location>
        <begin position="843"/>
        <end position="855"/>
    </location>
</feature>
<dbReference type="Pfam" id="PF07714">
    <property type="entry name" value="PK_Tyr_Ser-Thr"/>
    <property type="match status" value="1"/>
</dbReference>
<dbReference type="InterPro" id="IPR011009">
    <property type="entry name" value="Kinase-like_dom_sf"/>
</dbReference>
<evidence type="ECO:0008006" key="10">
    <source>
        <dbReference type="Google" id="ProtNLM"/>
    </source>
</evidence>
<organism evidence="9">
    <name type="scientific">Paramoeba aestuarina</name>
    <dbReference type="NCBI Taxonomy" id="180227"/>
    <lineage>
        <taxon>Eukaryota</taxon>
        <taxon>Amoebozoa</taxon>
        <taxon>Discosea</taxon>
        <taxon>Flabellinia</taxon>
        <taxon>Dactylopodida</taxon>
        <taxon>Paramoebidae</taxon>
        <taxon>Paramoeba</taxon>
    </lineage>
</organism>
<name>A0A7S4KGZ7_9EUKA</name>
<dbReference type="PANTHER" id="PTHR44329">
    <property type="entry name" value="SERINE/THREONINE-PROTEIN KINASE TNNI3K-RELATED"/>
    <property type="match status" value="1"/>
</dbReference>
<dbReference type="PANTHER" id="PTHR44329:SF298">
    <property type="entry name" value="MIXED LINEAGE KINASE DOMAIN-LIKE PROTEIN"/>
    <property type="match status" value="1"/>
</dbReference>
<dbReference type="SMART" id="SM00220">
    <property type="entry name" value="S_TKc"/>
    <property type="match status" value="1"/>
</dbReference>
<dbReference type="InterPro" id="IPR000719">
    <property type="entry name" value="Prot_kinase_dom"/>
</dbReference>
<keyword evidence="4 5" id="KW-0067">ATP-binding</keyword>
<dbReference type="InterPro" id="IPR017441">
    <property type="entry name" value="Protein_kinase_ATP_BS"/>
</dbReference>
<dbReference type="InterPro" id="IPR036322">
    <property type="entry name" value="WD40_repeat_dom_sf"/>
</dbReference>
<evidence type="ECO:0000259" key="8">
    <source>
        <dbReference type="PROSITE" id="PS50011"/>
    </source>
</evidence>
<evidence type="ECO:0000256" key="1">
    <source>
        <dbReference type="ARBA" id="ARBA00022527"/>
    </source>
</evidence>
<dbReference type="PROSITE" id="PS00107">
    <property type="entry name" value="PROTEIN_KINASE_ATP"/>
    <property type="match status" value="1"/>
</dbReference>
<keyword evidence="3" id="KW-0808">Transferase</keyword>
<dbReference type="SUPFAM" id="SSF56112">
    <property type="entry name" value="Protein kinase-like (PK-like)"/>
    <property type="match status" value="1"/>
</dbReference>
<dbReference type="GO" id="GO:0004674">
    <property type="term" value="F:protein serine/threonine kinase activity"/>
    <property type="evidence" value="ECO:0007669"/>
    <property type="project" value="UniProtKB-KW"/>
</dbReference>
<feature type="compositionally biased region" description="Basic and acidic residues" evidence="6">
    <location>
        <begin position="647"/>
        <end position="668"/>
    </location>
</feature>
<dbReference type="InterPro" id="IPR051681">
    <property type="entry name" value="Ser/Thr_Kinases-Pseudokinases"/>
</dbReference>
<dbReference type="GO" id="GO:0005737">
    <property type="term" value="C:cytoplasm"/>
    <property type="evidence" value="ECO:0007669"/>
    <property type="project" value="UniProtKB-ARBA"/>
</dbReference>
<dbReference type="InterPro" id="IPR008271">
    <property type="entry name" value="Ser/Thr_kinase_AS"/>
</dbReference>
<feature type="region of interest" description="Disordered" evidence="6">
    <location>
        <begin position="829"/>
        <end position="855"/>
    </location>
</feature>
<dbReference type="InterPro" id="IPR001849">
    <property type="entry name" value="PH_domain"/>
</dbReference>
<evidence type="ECO:0000256" key="3">
    <source>
        <dbReference type="ARBA" id="ARBA00022777"/>
    </source>
</evidence>
<dbReference type="Gene3D" id="2.30.29.30">
    <property type="entry name" value="Pleckstrin-homology domain (PH domain)/Phosphotyrosine-binding domain (PTB)"/>
    <property type="match status" value="1"/>
</dbReference>
<feature type="region of interest" description="Disordered" evidence="6">
    <location>
        <begin position="644"/>
        <end position="675"/>
    </location>
</feature>
<dbReference type="InterPro" id="IPR011993">
    <property type="entry name" value="PH-like_dom_sf"/>
</dbReference>
<keyword evidence="3" id="KW-0418">Kinase</keyword>
<dbReference type="PROSITE" id="PS00108">
    <property type="entry name" value="PROTEIN_KINASE_ST"/>
    <property type="match status" value="1"/>
</dbReference>
<protein>
    <recommendedName>
        <fullName evidence="10">Non-specific serine/threonine protein kinase</fullName>
    </recommendedName>
</protein>
<gene>
    <name evidence="9" type="ORF">NAES01612_LOCUS6726</name>
</gene>
<dbReference type="SUPFAM" id="SSF50978">
    <property type="entry name" value="WD40 repeat-like"/>
    <property type="match status" value="1"/>
</dbReference>
<reference evidence="9" key="1">
    <citation type="submission" date="2021-01" db="EMBL/GenBank/DDBJ databases">
        <authorList>
            <person name="Corre E."/>
            <person name="Pelletier E."/>
            <person name="Niang G."/>
            <person name="Scheremetjew M."/>
            <person name="Finn R."/>
            <person name="Kale V."/>
            <person name="Holt S."/>
            <person name="Cochrane G."/>
            <person name="Meng A."/>
            <person name="Brown T."/>
            <person name="Cohen L."/>
        </authorList>
    </citation>
    <scope>NUCLEOTIDE SEQUENCE</scope>
    <source>
        <strain evidence="9">SoJaBio B1-5/56/2</strain>
    </source>
</reference>
<evidence type="ECO:0000256" key="4">
    <source>
        <dbReference type="ARBA" id="ARBA00022840"/>
    </source>
</evidence>
<sequence length="1140" mass="127030">MEEQLKDYGRANVSLVVAFEKKDTIKRIRDKLVQKILRDIPDKNKKIVSDLISKNAVYFVDHNGAIDEVSEESNLADLINLSTYGCGSFYFTAGPPLLSGGKYSDVEVGTFPLPYCEAKFMKGEQKVLCRSCGKKTSLFELVPDVLMTDVEQYGCSVATKGQLELTRKVGKGAFGDVFLGLFKSKPVAIKQILLGTNKAAEILKEFQKELRLGAMFNHPNIVKVEAFTMHPFQLVMEFIPCGDLYSFLNDPNGVQKYLSRIDDALEKQVLPVKRSFESYKPPGPKVLELPLEAVAHILRFVMVGWKKELQKGKGQQMMSMGEMVGSFASTCWLFAWGARMVAGEIEIEENFFKLEESLNALAAEVKKSGTRNVDPNITPKKLKDKFQQSVKGRIRCKENKVTYQEAKLVHQNYIDAMEAIQNWHTDCLKKTSLSQEMILRLALEFSAGISYLHSQDPPIIHRDLKTPNVLLMARTPDHNGPIAKVADFGASAQMFMSSLQSGLIGTEDKAKKHVVTLTTWLAPEILVGQPYSQPSDVYAIGIMMWELLTRRHPFDHLGSMMNEVKVRQKVPSDDPDNRPPVPKDGPKEFCQLMTECWDGNPAARPTAAQTLGRLFKMAEKYDSLKGVLKGSDILDLLSFEEMPQVESRQRRSVQEGSQKSEKKEKDVVDYAPTGKGKPYLPFKEMQDKIKDKKIQPTALGLADMEGQVWVGMSDGSFCVYDAESKNLLHVQKEAHSGAVKCFYYGRGRMWSAGADTVYVWSCNDIGEAPVAKEGEMLVHHKATLREVWKKQYFVLDPETRTLSLYDGASKKKKLGDIELLAANAPLRDGSSSGLADKSPRVGKQSSSKGSLSRVDTGTGVRIENIVTHKRQFKIHSGSKTYILKTTADTNDKNGKNVWMGAILATIPKVVVAIKSIQMPSPIMSLVRFGSKDEKSDSVLIQRQHDIHIINEQSFTQLAPFQFEKSNHPLTCICAMHPFILGARDREINFYNTMTQQQTVGSTFVATGEITCMNSAAALTLIVIAGTKQGKINVWRGASVRGGSKEVPHLVLDPPLPSLRTITILNNRLLWCYGEEPTVAEYSLDLEFFAAMQGGERENNIKANQIQTTLQCAPLDLSITLAMKKAFLLGANGDTVYFDLM</sequence>
<dbReference type="AlphaFoldDB" id="A0A7S4KGZ7"/>
<evidence type="ECO:0000256" key="6">
    <source>
        <dbReference type="SAM" id="MobiDB-lite"/>
    </source>
</evidence>
<evidence type="ECO:0000313" key="9">
    <source>
        <dbReference type="EMBL" id="CAE2294702.1"/>
    </source>
</evidence>
<evidence type="ECO:0000256" key="5">
    <source>
        <dbReference type="PROSITE-ProRule" id="PRU10141"/>
    </source>
</evidence>
<dbReference type="Gene3D" id="1.10.510.10">
    <property type="entry name" value="Transferase(Phosphotransferase) domain 1"/>
    <property type="match status" value="1"/>
</dbReference>
<dbReference type="SUPFAM" id="SSF50729">
    <property type="entry name" value="PH domain-like"/>
    <property type="match status" value="1"/>
</dbReference>